<dbReference type="AlphaFoldDB" id="A0A078A2E9"/>
<accession>A0A078A2E9</accession>
<reference evidence="2 3" key="1">
    <citation type="submission" date="2014-06" db="EMBL/GenBank/DDBJ databases">
        <authorList>
            <person name="Swart Estienne"/>
        </authorList>
    </citation>
    <scope>NUCLEOTIDE SEQUENCE [LARGE SCALE GENOMIC DNA]</scope>
    <source>
        <strain evidence="2 3">130c</strain>
    </source>
</reference>
<dbReference type="Pfam" id="PF04488">
    <property type="entry name" value="Gly_transf_sug"/>
    <property type="match status" value="1"/>
</dbReference>
<dbReference type="OrthoDB" id="409543at2759"/>
<evidence type="ECO:0000313" key="3">
    <source>
        <dbReference type="Proteomes" id="UP000039865"/>
    </source>
</evidence>
<proteinExistence type="predicted"/>
<dbReference type="Proteomes" id="UP000039865">
    <property type="component" value="Unassembled WGS sequence"/>
</dbReference>
<dbReference type="Gene3D" id="3.90.550.20">
    <property type="match status" value="1"/>
</dbReference>
<name>A0A078A2E9_STYLE</name>
<dbReference type="InterPro" id="IPR051706">
    <property type="entry name" value="Glycosyltransferase_domain"/>
</dbReference>
<dbReference type="GO" id="GO:0016020">
    <property type="term" value="C:membrane"/>
    <property type="evidence" value="ECO:0007669"/>
    <property type="project" value="GOC"/>
</dbReference>
<dbReference type="PANTHER" id="PTHR32385:SF15">
    <property type="entry name" value="INOSITOL PHOSPHOCERAMIDE MANNOSYLTRANSFERASE 1"/>
    <property type="match status" value="1"/>
</dbReference>
<dbReference type="SUPFAM" id="SSF53448">
    <property type="entry name" value="Nucleotide-diphospho-sugar transferases"/>
    <property type="match status" value="1"/>
</dbReference>
<dbReference type="InterPro" id="IPR007577">
    <property type="entry name" value="GlycoTrfase_DXD_sugar-bd_CS"/>
</dbReference>
<organism evidence="2 3">
    <name type="scientific">Stylonychia lemnae</name>
    <name type="common">Ciliate</name>
    <dbReference type="NCBI Taxonomy" id="5949"/>
    <lineage>
        <taxon>Eukaryota</taxon>
        <taxon>Sar</taxon>
        <taxon>Alveolata</taxon>
        <taxon>Ciliophora</taxon>
        <taxon>Intramacronucleata</taxon>
        <taxon>Spirotrichea</taxon>
        <taxon>Stichotrichia</taxon>
        <taxon>Sporadotrichida</taxon>
        <taxon>Oxytrichidae</taxon>
        <taxon>Stylonychinae</taxon>
        <taxon>Stylonychia</taxon>
    </lineage>
</organism>
<dbReference type="InParanoid" id="A0A078A2E9"/>
<sequence>MALCIYCSSNIYQKSRQTRILCKAAQNNLGLERNQRDESLAIEEYFDSHNLDEEFYDDIKWETQTYAIQDAQLKAQKIPNITHHIWLTDPNNPVDIDSHPHNQEMIETTLENMAHLKFQHLLWINIENGLEKTKKWAADKKLQVRYFKSIMTKKNQEVFQVIDDYIAKGQVIFAADLFRYLVVFEMGGVYLDVDQVVFEYDLILHKLDLVLYSQQYSGIQSVETSFMASKPQNPLFKEVMKQIVKLNKDDNGQIFKSKCYQQSYYRIMYETGPFRFSVAFNKVLKEGLIDDQNYIILHYRIATQGSCPSYQQYFEQCMKELKLVLIQGYPILINVTMKHLSFGSWHNIKQELSLLRQS</sequence>
<keyword evidence="3" id="KW-1185">Reference proteome</keyword>
<protein>
    <recommendedName>
        <fullName evidence="4">GT44 domain-containing protein</fullName>
    </recommendedName>
</protein>
<dbReference type="PANTHER" id="PTHR32385">
    <property type="entry name" value="MANNOSYL PHOSPHORYLINOSITOL CERAMIDE SYNTHASE"/>
    <property type="match status" value="1"/>
</dbReference>
<evidence type="ECO:0008006" key="4">
    <source>
        <dbReference type="Google" id="ProtNLM"/>
    </source>
</evidence>
<evidence type="ECO:0000313" key="2">
    <source>
        <dbReference type="EMBL" id="CDW75992.1"/>
    </source>
</evidence>
<dbReference type="GO" id="GO:0000030">
    <property type="term" value="F:mannosyltransferase activity"/>
    <property type="evidence" value="ECO:0007669"/>
    <property type="project" value="TreeGrafter"/>
</dbReference>
<dbReference type="GO" id="GO:0051999">
    <property type="term" value="P:mannosyl-inositol phosphorylceramide biosynthetic process"/>
    <property type="evidence" value="ECO:0007669"/>
    <property type="project" value="TreeGrafter"/>
</dbReference>
<dbReference type="EMBL" id="CCKQ01004839">
    <property type="protein sequence ID" value="CDW75992.1"/>
    <property type="molecule type" value="Genomic_DNA"/>
</dbReference>
<dbReference type="InterPro" id="IPR029044">
    <property type="entry name" value="Nucleotide-diphossugar_trans"/>
</dbReference>
<keyword evidence="1" id="KW-0808">Transferase</keyword>
<evidence type="ECO:0000256" key="1">
    <source>
        <dbReference type="ARBA" id="ARBA00022679"/>
    </source>
</evidence>
<gene>
    <name evidence="2" type="primary">Contig14345.g15280</name>
    <name evidence="2" type="ORF">STYLEM_4988</name>
</gene>